<accession>A0A368XCY7</accession>
<dbReference type="Proteomes" id="UP000252585">
    <property type="component" value="Unassembled WGS sequence"/>
</dbReference>
<evidence type="ECO:0008006" key="4">
    <source>
        <dbReference type="Google" id="ProtNLM"/>
    </source>
</evidence>
<protein>
    <recommendedName>
        <fullName evidence="4">Flp pilus-assembly TadE/G-like protein</fullName>
    </recommendedName>
</protein>
<dbReference type="AlphaFoldDB" id="A0A368XCY7"/>
<keyword evidence="1" id="KW-0812">Transmembrane</keyword>
<keyword evidence="1" id="KW-1133">Transmembrane helix</keyword>
<evidence type="ECO:0000313" key="2">
    <source>
        <dbReference type="EMBL" id="RCW65831.1"/>
    </source>
</evidence>
<name>A0A368XCY7_9BACI</name>
<comment type="caution">
    <text evidence="2">The sequence shown here is derived from an EMBL/GenBank/DDBJ whole genome shotgun (WGS) entry which is preliminary data.</text>
</comment>
<dbReference type="OrthoDB" id="2965951at2"/>
<dbReference type="EMBL" id="QPJJ01000010">
    <property type="protein sequence ID" value="RCW65831.1"/>
    <property type="molecule type" value="Genomic_DNA"/>
</dbReference>
<dbReference type="RefSeq" id="WP_114353496.1">
    <property type="nucleotide sequence ID" value="NZ_QPJJ01000010.1"/>
</dbReference>
<keyword evidence="1" id="KW-0472">Membrane</keyword>
<gene>
    <name evidence="2" type="ORF">DFR57_11048</name>
</gene>
<organism evidence="2 3">
    <name type="scientific">Saliterribacillus persicus</name>
    <dbReference type="NCBI Taxonomy" id="930114"/>
    <lineage>
        <taxon>Bacteria</taxon>
        <taxon>Bacillati</taxon>
        <taxon>Bacillota</taxon>
        <taxon>Bacilli</taxon>
        <taxon>Bacillales</taxon>
        <taxon>Bacillaceae</taxon>
        <taxon>Saliterribacillus</taxon>
    </lineage>
</organism>
<evidence type="ECO:0000256" key="1">
    <source>
        <dbReference type="SAM" id="Phobius"/>
    </source>
</evidence>
<proteinExistence type="predicted"/>
<evidence type="ECO:0000313" key="3">
    <source>
        <dbReference type="Proteomes" id="UP000252585"/>
    </source>
</evidence>
<sequence length="214" mass="23931">MRKQLDNQRGNAMFYLIWILGMVGILLLILTNISKVFVVGNQAKNATEQAAMASTAVIIEETKNAIEKFDDDPLSIPLRITRGGDKLETVINEKKNDYQAIGNSSTQAYIKALNDVLPNEIDQHILLKQTIRNHFSSVNLSYQYRSAARTIVEDNDGNGSDTIVTFSNTDWRIEVEGTATFKSVSDGEVISSFEQKVDGKGYGPVLRYMENVYQ</sequence>
<keyword evidence="3" id="KW-1185">Reference proteome</keyword>
<feature type="transmembrane region" description="Helical" evidence="1">
    <location>
        <begin position="12"/>
        <end position="30"/>
    </location>
</feature>
<reference evidence="2 3" key="1">
    <citation type="submission" date="2018-07" db="EMBL/GenBank/DDBJ databases">
        <title>Genomic Encyclopedia of Type Strains, Phase IV (KMG-IV): sequencing the most valuable type-strain genomes for metagenomic binning, comparative biology and taxonomic classification.</title>
        <authorList>
            <person name="Goeker M."/>
        </authorList>
    </citation>
    <scope>NUCLEOTIDE SEQUENCE [LARGE SCALE GENOMIC DNA]</scope>
    <source>
        <strain evidence="2 3">DSM 27696</strain>
    </source>
</reference>